<dbReference type="EMBL" id="JAODUP010000990">
    <property type="protein sequence ID" value="KAK2142156.1"/>
    <property type="molecule type" value="Genomic_DNA"/>
</dbReference>
<organism evidence="4 5">
    <name type="scientific">Paralvinella palmiformis</name>
    <dbReference type="NCBI Taxonomy" id="53620"/>
    <lineage>
        <taxon>Eukaryota</taxon>
        <taxon>Metazoa</taxon>
        <taxon>Spiralia</taxon>
        <taxon>Lophotrochozoa</taxon>
        <taxon>Annelida</taxon>
        <taxon>Polychaeta</taxon>
        <taxon>Sedentaria</taxon>
        <taxon>Canalipalpata</taxon>
        <taxon>Terebellida</taxon>
        <taxon>Terebelliformia</taxon>
        <taxon>Alvinellidae</taxon>
        <taxon>Paralvinella</taxon>
    </lineage>
</organism>
<dbReference type="PANTHER" id="PTHR31697:SF2">
    <property type="entry name" value="INTEGRATOR COMPLEX SUBUNIT 5"/>
    <property type="match status" value="1"/>
</dbReference>
<keyword evidence="5" id="KW-1185">Reference proteome</keyword>
<dbReference type="AlphaFoldDB" id="A0AAD9IWA0"/>
<feature type="domain" description="Integrator complex subunit 5 C-terminal" evidence="3">
    <location>
        <begin position="224"/>
        <end position="924"/>
    </location>
</feature>
<comment type="caution">
    <text evidence="4">The sequence shown here is derived from an EMBL/GenBank/DDBJ whole genome shotgun (WGS) entry which is preliminary data.</text>
</comment>
<gene>
    <name evidence="4" type="ORF">LSH36_990g00008</name>
</gene>
<evidence type="ECO:0000313" key="4">
    <source>
        <dbReference type="EMBL" id="KAK2142156.1"/>
    </source>
</evidence>
<dbReference type="Pfam" id="PF14838">
    <property type="entry name" value="INTS5_C"/>
    <property type="match status" value="1"/>
</dbReference>
<accession>A0AAD9IWA0</accession>
<evidence type="ECO:0000256" key="1">
    <source>
        <dbReference type="SAM" id="MobiDB-lite"/>
    </source>
</evidence>
<evidence type="ECO:0000313" key="5">
    <source>
        <dbReference type="Proteomes" id="UP001208570"/>
    </source>
</evidence>
<protein>
    <recommendedName>
        <fullName evidence="6">Integrator complex subunit 5</fullName>
    </recommendedName>
</protein>
<proteinExistence type="predicted"/>
<feature type="domain" description="Integrator complex subunit 5 N-terminal" evidence="2">
    <location>
        <begin position="9"/>
        <end position="207"/>
    </location>
</feature>
<dbReference type="Pfam" id="PF14837">
    <property type="entry name" value="INTS5_N"/>
    <property type="match status" value="1"/>
</dbReference>
<feature type="region of interest" description="Disordered" evidence="1">
    <location>
        <begin position="712"/>
        <end position="769"/>
    </location>
</feature>
<evidence type="ECO:0000259" key="3">
    <source>
        <dbReference type="Pfam" id="PF14838"/>
    </source>
</evidence>
<dbReference type="PANTHER" id="PTHR31697">
    <property type="entry name" value="INTEGRATOR COMPLEX SUBUNIT 5"/>
    <property type="match status" value="1"/>
</dbReference>
<evidence type="ECO:0000259" key="2">
    <source>
        <dbReference type="Pfam" id="PF14837"/>
    </source>
</evidence>
<dbReference type="GO" id="GO:0034472">
    <property type="term" value="P:snRNA 3'-end processing"/>
    <property type="evidence" value="ECO:0007669"/>
    <property type="project" value="TreeGrafter"/>
</dbReference>
<name>A0AAD9IWA0_9ANNE</name>
<evidence type="ECO:0008006" key="6">
    <source>
        <dbReference type="Google" id="ProtNLM"/>
    </source>
</evidence>
<dbReference type="GO" id="GO:0032039">
    <property type="term" value="C:integrator complex"/>
    <property type="evidence" value="ECO:0007669"/>
    <property type="project" value="InterPro"/>
</dbReference>
<feature type="compositionally biased region" description="Low complexity" evidence="1">
    <location>
        <begin position="718"/>
        <end position="762"/>
    </location>
</feature>
<dbReference type="InterPro" id="IPR029444">
    <property type="entry name" value="INTS5_C"/>
</dbReference>
<reference evidence="4" key="1">
    <citation type="journal article" date="2023" name="Mol. Biol. Evol.">
        <title>Third-Generation Sequencing Reveals the Adaptive Role of the Epigenome in Three Deep-Sea Polychaetes.</title>
        <authorList>
            <person name="Perez M."/>
            <person name="Aroh O."/>
            <person name="Sun Y."/>
            <person name="Lan Y."/>
            <person name="Juniper S.K."/>
            <person name="Young C.R."/>
            <person name="Angers B."/>
            <person name="Qian P.Y."/>
        </authorList>
    </citation>
    <scope>NUCLEOTIDE SEQUENCE</scope>
    <source>
        <strain evidence="4">P08H-3</strain>
    </source>
</reference>
<dbReference type="InterPro" id="IPR029445">
    <property type="entry name" value="INTS5_N"/>
</dbReference>
<dbReference type="InterPro" id="IPR040316">
    <property type="entry name" value="INTS5"/>
</dbReference>
<sequence>MTDVNYMSNQLCMLLSGIEKHGSVCNVELVNCSLYLLQNVPATRNAVLEYLSLVFEEATSLQLKQENRSQAGSQKCDSDSFIEQISDVLKKYIRQNPDVWTPILSQWSIDLLGQISTKLHHSNHQSPTLSDQLQQWMTCPPTNTLIQIASDCLAAMVGSSPEVCVDALLEASVRYAPYFDWVVAHIGSCFPQTVIQRVLLIGLAEYYSYQNSQTRPGDPGKIPKLNSVVGILGHLGSHHTKELHQSLITLFQDSLKPNRPQIYQNVVTYVLRMASMSVVILQALASNVIHVLTSEVINQLCHDMSRCSRQDVNVLTNLVVQLIRRCNDHGYQLIQFLLDLAAPPEVNKDAMDTGATIKPIAKETCAVIINWLLLDLQRCVHRQGKETSIEIPLLRGLMPHSVLLTKQLVTSSGNRCLWLSRLLASVALYTRAHDAASILSSLMVSASTPHQLDILLTLHQELCIRYPEVFQMMLTEVMGQLKARGHSTEEKRRIMRNLIHLVDWEKQGDPRLVGFSVSQGVHGQLYALSEHLTSECSPDVLKLMCSVGMPANLSLDTITTLRQRLQAAFLHALTLSDRNQKFETSSCCFKCFKMLCSNPTIQISVLRHLLEAAISEEYCEVFGGKSPEKVMTPASSLSLSASLEHPSSVKIKDDLLQSLRPPSLHNGLIGQGIKSAASRYQFTQDETDDNKQLLVVALWICSTVISTSDAHQNKNIASGSRSRSSSPNPGGHGSRSSTPNPQGPSSGHSSRPSSPSLSPAPGEIVRPSGKISTNVGRDLAVMFVELVTPDVIYNGMLWLEKDFMKITIERDLMISKMFNRNPVLWMILELLIQSPGALCYCSAVIRSLMATMVNYWETSRHSSASTPTEELMITCRLLSLLRQGGMLAPPLCYIGEFLSDLMPYEVHLLLLSVWKYIQDNPPDPMIPRTVYDPCYSETLQRIFESNISKIGHLYPRIFMNRNQQN</sequence>
<dbReference type="Proteomes" id="UP001208570">
    <property type="component" value="Unassembled WGS sequence"/>
</dbReference>